<dbReference type="Gene3D" id="1.10.630.10">
    <property type="entry name" value="Cytochrome P450"/>
    <property type="match status" value="1"/>
</dbReference>
<name>A0AB40B965_DIOCR</name>
<dbReference type="GO" id="GO:0020037">
    <property type="term" value="F:heme binding"/>
    <property type="evidence" value="ECO:0007669"/>
    <property type="project" value="InterPro"/>
</dbReference>
<evidence type="ECO:0000256" key="1">
    <source>
        <dbReference type="ARBA" id="ARBA00010617"/>
    </source>
</evidence>
<evidence type="ECO:0000313" key="7">
    <source>
        <dbReference type="Proteomes" id="UP001515500"/>
    </source>
</evidence>
<proteinExistence type="inferred from homology"/>
<dbReference type="PROSITE" id="PS00086">
    <property type="entry name" value="CYTOCHROME_P450"/>
    <property type="match status" value="1"/>
</dbReference>
<accession>A0AB40B965</accession>
<dbReference type="Pfam" id="PF00067">
    <property type="entry name" value="p450"/>
    <property type="match status" value="1"/>
</dbReference>
<keyword evidence="6" id="KW-0812">Transmembrane</keyword>
<keyword evidence="2 4" id="KW-0479">Metal-binding</keyword>
<reference evidence="8" key="1">
    <citation type="submission" date="2025-08" db="UniProtKB">
        <authorList>
            <consortium name="RefSeq"/>
        </authorList>
    </citation>
    <scope>IDENTIFICATION</scope>
</reference>
<dbReference type="InterPro" id="IPR036396">
    <property type="entry name" value="Cyt_P450_sf"/>
</dbReference>
<dbReference type="PRINTS" id="PR00385">
    <property type="entry name" value="P450"/>
</dbReference>
<sequence length="516" mass="58614">MDTISQSTPKMIPQTPTSLQQWLQEHYHLYWFISITITLITTFSLFLFYKSSLLSKKKLKLPPCPLILPLVGNLHQLGSLPHRSLHALSQKHGPLMLLHLGKVPAIIISSAELAQEIMKTHDLIFSSRPFSSMANSLLYNSLDIALSPYGEYWRQVRRISVIHLLSLKRVQSFGSIREEEVYLMVDKIHASQGSLVNLSEILVAVTNAVVCRVALGRKYDRSNRFREMLIEFAILLGSFPLKDFIPWLGWVDRITGLDARVVNNSTEMDSFFEEVLEDHIHSKTSETSDLVDVLLSLDVPLSRDSTKAIILTIQQRKTAGTDTIFTALEWIMAELMRNPKVMEKVQEEIKGVVKGKAKVSEEDIVEMIYLKAVIKEALRLHPPIPLLVPRESTEHVKLHGFDIPEKTRVVINAWAIGRDPKSWERPEAFMPERFLNSEVDFKGQHFEFIPFGAGRRGCPGIMFAISTIELAAAALLHHFDWKLPDGMRTEELDMSETSGFNAHMKTSLLVQATPRF</sequence>
<dbReference type="RefSeq" id="XP_039123523.1">
    <property type="nucleotide sequence ID" value="XM_039267589.1"/>
</dbReference>
<keyword evidence="6" id="KW-1133">Transmembrane helix</keyword>
<dbReference type="PANTHER" id="PTHR47955">
    <property type="entry name" value="CYTOCHROME P450 FAMILY 71 PROTEIN"/>
    <property type="match status" value="1"/>
</dbReference>
<evidence type="ECO:0000256" key="5">
    <source>
        <dbReference type="RuleBase" id="RU000461"/>
    </source>
</evidence>
<organism evidence="7 8">
    <name type="scientific">Dioscorea cayennensis subsp. rotundata</name>
    <name type="common">White Guinea yam</name>
    <name type="synonym">Dioscorea rotundata</name>
    <dbReference type="NCBI Taxonomy" id="55577"/>
    <lineage>
        <taxon>Eukaryota</taxon>
        <taxon>Viridiplantae</taxon>
        <taxon>Streptophyta</taxon>
        <taxon>Embryophyta</taxon>
        <taxon>Tracheophyta</taxon>
        <taxon>Spermatophyta</taxon>
        <taxon>Magnoliopsida</taxon>
        <taxon>Liliopsida</taxon>
        <taxon>Dioscoreales</taxon>
        <taxon>Dioscoreaceae</taxon>
        <taxon>Dioscorea</taxon>
    </lineage>
</organism>
<feature type="transmembrane region" description="Helical" evidence="6">
    <location>
        <begin position="29"/>
        <end position="49"/>
    </location>
</feature>
<dbReference type="CDD" id="cd11072">
    <property type="entry name" value="CYP71-like"/>
    <property type="match status" value="1"/>
</dbReference>
<dbReference type="PANTHER" id="PTHR47955:SF15">
    <property type="entry name" value="CYTOCHROME P450 71A2-LIKE"/>
    <property type="match status" value="1"/>
</dbReference>
<evidence type="ECO:0000256" key="2">
    <source>
        <dbReference type="ARBA" id="ARBA00022723"/>
    </source>
</evidence>
<protein>
    <submittedName>
        <fullName evidence="8">Cytochrome P450 71A1-like</fullName>
    </submittedName>
</protein>
<evidence type="ECO:0000256" key="4">
    <source>
        <dbReference type="PIRSR" id="PIRSR602401-1"/>
    </source>
</evidence>
<dbReference type="GO" id="GO:0016705">
    <property type="term" value="F:oxidoreductase activity, acting on paired donors, with incorporation or reduction of molecular oxygen"/>
    <property type="evidence" value="ECO:0007669"/>
    <property type="project" value="InterPro"/>
</dbReference>
<dbReference type="Proteomes" id="UP001515500">
    <property type="component" value="Chromosome 5"/>
</dbReference>
<feature type="binding site" description="axial binding residue" evidence="4">
    <location>
        <position position="458"/>
    </location>
    <ligand>
        <name>heme</name>
        <dbReference type="ChEBI" id="CHEBI:30413"/>
    </ligand>
    <ligandPart>
        <name>Fe</name>
        <dbReference type="ChEBI" id="CHEBI:18248"/>
    </ligandPart>
</feature>
<dbReference type="InterPro" id="IPR017972">
    <property type="entry name" value="Cyt_P450_CS"/>
</dbReference>
<evidence type="ECO:0000313" key="8">
    <source>
        <dbReference type="RefSeq" id="XP_039123523.1"/>
    </source>
</evidence>
<comment type="similarity">
    <text evidence="1 5">Belongs to the cytochrome P450 family.</text>
</comment>
<keyword evidence="3 4" id="KW-0408">Iron</keyword>
<evidence type="ECO:0000256" key="6">
    <source>
        <dbReference type="SAM" id="Phobius"/>
    </source>
</evidence>
<dbReference type="InterPro" id="IPR002401">
    <property type="entry name" value="Cyt_P450_E_grp-I"/>
</dbReference>
<evidence type="ECO:0000256" key="3">
    <source>
        <dbReference type="ARBA" id="ARBA00023004"/>
    </source>
</evidence>
<dbReference type="FunFam" id="1.10.630.10:FF:000011">
    <property type="entry name" value="Cytochrome P450 83B1"/>
    <property type="match status" value="1"/>
</dbReference>
<dbReference type="PRINTS" id="PR00463">
    <property type="entry name" value="EP450I"/>
</dbReference>
<dbReference type="GeneID" id="120260147"/>
<dbReference type="GO" id="GO:0004497">
    <property type="term" value="F:monooxygenase activity"/>
    <property type="evidence" value="ECO:0007669"/>
    <property type="project" value="UniProtKB-KW"/>
</dbReference>
<keyword evidence="7" id="KW-1185">Reference proteome</keyword>
<keyword evidence="5" id="KW-0560">Oxidoreductase</keyword>
<dbReference type="AlphaFoldDB" id="A0AB40B965"/>
<dbReference type="GO" id="GO:0005506">
    <property type="term" value="F:iron ion binding"/>
    <property type="evidence" value="ECO:0007669"/>
    <property type="project" value="InterPro"/>
</dbReference>
<gene>
    <name evidence="8" type="primary">LOC120260147</name>
</gene>
<keyword evidence="5" id="KW-0503">Monooxygenase</keyword>
<dbReference type="SUPFAM" id="SSF48264">
    <property type="entry name" value="Cytochrome P450"/>
    <property type="match status" value="1"/>
</dbReference>
<dbReference type="InterPro" id="IPR001128">
    <property type="entry name" value="Cyt_P450"/>
</dbReference>
<comment type="cofactor">
    <cofactor evidence="4">
        <name>heme</name>
        <dbReference type="ChEBI" id="CHEBI:30413"/>
    </cofactor>
</comment>
<keyword evidence="4 5" id="KW-0349">Heme</keyword>
<keyword evidence="6" id="KW-0472">Membrane</keyword>